<dbReference type="SUPFAM" id="SSF47384">
    <property type="entry name" value="Homodimeric domain of signal transducing histidine kinase"/>
    <property type="match status" value="1"/>
</dbReference>
<accession>W9HDR7</accession>
<evidence type="ECO:0000256" key="9">
    <source>
        <dbReference type="SAM" id="Phobius"/>
    </source>
</evidence>
<dbReference type="Gene3D" id="1.10.287.130">
    <property type="match status" value="1"/>
</dbReference>
<dbReference type="OrthoDB" id="9796100at2"/>
<evidence type="ECO:0000256" key="2">
    <source>
        <dbReference type="ARBA" id="ARBA00004651"/>
    </source>
</evidence>
<keyword evidence="4" id="KW-1003">Cell membrane</keyword>
<comment type="caution">
    <text evidence="12">The sequence shown here is derived from an EMBL/GenBank/DDBJ whole genome shotgun (WGS) entry which is preliminary data.</text>
</comment>
<evidence type="ECO:0000313" key="12">
    <source>
        <dbReference type="EMBL" id="EWY42866.1"/>
    </source>
</evidence>
<dbReference type="InterPro" id="IPR001610">
    <property type="entry name" value="PAC"/>
</dbReference>
<evidence type="ECO:0000256" key="4">
    <source>
        <dbReference type="ARBA" id="ARBA00022475"/>
    </source>
</evidence>
<dbReference type="SUPFAM" id="SSF55785">
    <property type="entry name" value="PYP-like sensor domain (PAS domain)"/>
    <property type="match status" value="1"/>
</dbReference>
<dbReference type="GO" id="GO:0005886">
    <property type="term" value="C:plasma membrane"/>
    <property type="evidence" value="ECO:0007669"/>
    <property type="project" value="UniProtKB-SubCell"/>
</dbReference>
<organism evidence="12 13">
    <name type="scientific">Skermanella stibiiresistens SB22</name>
    <dbReference type="NCBI Taxonomy" id="1385369"/>
    <lineage>
        <taxon>Bacteria</taxon>
        <taxon>Pseudomonadati</taxon>
        <taxon>Pseudomonadota</taxon>
        <taxon>Alphaproteobacteria</taxon>
        <taxon>Rhodospirillales</taxon>
        <taxon>Azospirillaceae</taxon>
        <taxon>Skermanella</taxon>
    </lineage>
</organism>
<dbReference type="PANTHER" id="PTHR43065">
    <property type="entry name" value="SENSOR HISTIDINE KINASE"/>
    <property type="match status" value="1"/>
</dbReference>
<evidence type="ECO:0000256" key="8">
    <source>
        <dbReference type="ARBA" id="ARBA00023136"/>
    </source>
</evidence>
<keyword evidence="13" id="KW-1185">Reference proteome</keyword>
<dbReference type="AlphaFoldDB" id="W9HDR7"/>
<evidence type="ECO:0000256" key="3">
    <source>
        <dbReference type="ARBA" id="ARBA00012438"/>
    </source>
</evidence>
<feature type="domain" description="PAC" evidence="11">
    <location>
        <begin position="417"/>
        <end position="469"/>
    </location>
</feature>
<evidence type="ECO:0000259" key="11">
    <source>
        <dbReference type="PROSITE" id="PS50113"/>
    </source>
</evidence>
<dbReference type="InterPro" id="IPR035965">
    <property type="entry name" value="PAS-like_dom_sf"/>
</dbReference>
<evidence type="ECO:0000313" key="13">
    <source>
        <dbReference type="Proteomes" id="UP000019486"/>
    </source>
</evidence>
<dbReference type="PROSITE" id="PS50113">
    <property type="entry name" value="PAC"/>
    <property type="match status" value="1"/>
</dbReference>
<comment type="catalytic activity">
    <reaction evidence="1">
        <text>ATP + protein L-histidine = ADP + protein N-phospho-L-histidine.</text>
        <dbReference type="EC" id="2.7.13.3"/>
    </reaction>
</comment>
<dbReference type="CDD" id="cd12915">
    <property type="entry name" value="PDC2_DGC_like"/>
    <property type="match status" value="1"/>
</dbReference>
<comment type="subcellular location">
    <subcellularLocation>
        <location evidence="2">Cell membrane</location>
        <topology evidence="2">Multi-pass membrane protein</topology>
    </subcellularLocation>
</comment>
<dbReference type="Gene3D" id="3.30.450.20">
    <property type="entry name" value="PAS domain"/>
    <property type="match status" value="3"/>
</dbReference>
<dbReference type="EC" id="2.7.13.3" evidence="3"/>
<dbReference type="InterPro" id="IPR003594">
    <property type="entry name" value="HATPase_dom"/>
</dbReference>
<feature type="domain" description="Histidine kinase" evidence="10">
    <location>
        <begin position="489"/>
        <end position="701"/>
    </location>
</feature>
<evidence type="ECO:0000256" key="1">
    <source>
        <dbReference type="ARBA" id="ARBA00000085"/>
    </source>
</evidence>
<dbReference type="CDD" id="cd12914">
    <property type="entry name" value="PDC1_DGC_like"/>
    <property type="match status" value="1"/>
</dbReference>
<evidence type="ECO:0000259" key="10">
    <source>
        <dbReference type="PROSITE" id="PS50109"/>
    </source>
</evidence>
<keyword evidence="7 9" id="KW-1133">Transmembrane helix</keyword>
<dbReference type="PATRIC" id="fig|1385369.3.peg.425"/>
<dbReference type="SMART" id="SM00387">
    <property type="entry name" value="HATPase_c"/>
    <property type="match status" value="1"/>
</dbReference>
<dbReference type="Pfam" id="PF02743">
    <property type="entry name" value="dCache_1"/>
    <property type="match status" value="1"/>
</dbReference>
<gene>
    <name evidence="12" type="ORF">N825_02160</name>
</gene>
<dbReference type="InterPro" id="IPR036097">
    <property type="entry name" value="HisK_dim/P_sf"/>
</dbReference>
<dbReference type="GO" id="GO:0000155">
    <property type="term" value="F:phosphorelay sensor kinase activity"/>
    <property type="evidence" value="ECO:0007669"/>
    <property type="project" value="InterPro"/>
</dbReference>
<name>W9HDR7_9PROT</name>
<dbReference type="SUPFAM" id="SSF55874">
    <property type="entry name" value="ATPase domain of HSP90 chaperone/DNA topoisomerase II/histidine kinase"/>
    <property type="match status" value="1"/>
</dbReference>
<feature type="transmembrane region" description="Helical" evidence="9">
    <location>
        <begin position="21"/>
        <end position="40"/>
    </location>
</feature>
<dbReference type="CDD" id="cd00130">
    <property type="entry name" value="PAS"/>
    <property type="match status" value="1"/>
</dbReference>
<dbReference type="InterPro" id="IPR004358">
    <property type="entry name" value="Sig_transdc_His_kin-like_C"/>
</dbReference>
<dbReference type="InterPro" id="IPR033479">
    <property type="entry name" value="dCache_1"/>
</dbReference>
<reference evidence="12 13" key="1">
    <citation type="submission" date="2013-08" db="EMBL/GenBank/DDBJ databases">
        <title>The genome sequence of Skermanella stibiiresistens.</title>
        <authorList>
            <person name="Zhu W."/>
            <person name="Wang G."/>
        </authorList>
    </citation>
    <scope>NUCLEOTIDE SEQUENCE [LARGE SCALE GENOMIC DNA]</scope>
    <source>
        <strain evidence="12 13">SB22</strain>
    </source>
</reference>
<evidence type="ECO:0000256" key="5">
    <source>
        <dbReference type="ARBA" id="ARBA00022553"/>
    </source>
</evidence>
<dbReference type="InterPro" id="IPR003661">
    <property type="entry name" value="HisK_dim/P_dom"/>
</dbReference>
<keyword evidence="8 9" id="KW-0472">Membrane</keyword>
<dbReference type="Gene3D" id="3.30.565.10">
    <property type="entry name" value="Histidine kinase-like ATPase, C-terminal domain"/>
    <property type="match status" value="1"/>
</dbReference>
<dbReference type="Gene3D" id="2.10.70.100">
    <property type="match status" value="1"/>
</dbReference>
<dbReference type="Pfam" id="PF02518">
    <property type="entry name" value="HATPase_c"/>
    <property type="match status" value="1"/>
</dbReference>
<dbReference type="PROSITE" id="PS50109">
    <property type="entry name" value="HIS_KIN"/>
    <property type="match status" value="1"/>
</dbReference>
<evidence type="ECO:0000256" key="7">
    <source>
        <dbReference type="ARBA" id="ARBA00022989"/>
    </source>
</evidence>
<dbReference type="SMART" id="SM00388">
    <property type="entry name" value="HisKA"/>
    <property type="match status" value="1"/>
</dbReference>
<dbReference type="SMART" id="SM00086">
    <property type="entry name" value="PAC"/>
    <property type="match status" value="1"/>
</dbReference>
<dbReference type="InterPro" id="IPR005467">
    <property type="entry name" value="His_kinase_dom"/>
</dbReference>
<keyword evidence="6 9" id="KW-0812">Transmembrane</keyword>
<dbReference type="PRINTS" id="PR00344">
    <property type="entry name" value="BCTRLSENSOR"/>
</dbReference>
<keyword evidence="5" id="KW-0597">Phosphoprotein</keyword>
<sequence>MVGMGPRDRSGGQRRSTGKRWAAQAFGMAIFGLLSFMLLFQMRQDRMAALTTATATADRLARVLEAHTRETVSSVGAVLSTTALHLGMMNDAAALQPERVLAVLSANVRSLPYLKALTFIGADALVVASTHSKVADKIDASSRDYFQKHAAGERGTLIGIATPSLVTPHLIVPITQRVETAGGDFAGVLVAVIDFRYFEAFFKTLSVGERGLVALYSGDNAMIPETPFNEARIDAAVRTDRLFGADALASAVEGTFRAETPLDGVDRIVGIREVDGLFLGVMVGLSVDEVLAGWRDGTRSHAIVWLAAGCGVVGLTILLLGQMHRRDRVTEALRAAGERLCRNEQHLTRAQNVSRMGSWELDPVSGQLIWSPMMYRIFGQPKSFRPTIGGLFDIVGPKARDGLQSLLDRAISGVVPSALEFDVTRPDGETRRCRCKCEPVISTGNKTVAIVGTLQDVTEQRRAEAERLDLERQLQQALKMEALGTLAGGIAHDLNNALVPVLGLTECVMENLPAGGAERADLELVIDGATRARDLVRQILAFSRKEAPEREPVDIAKVVDMGWELLLRALPFGVRMERRCAAGALVLADHSQIDQVIVNLVTNAVQAIGDGPGTVTVSVTAQRDTAPGKARLTVEDTGPGMDETTRSRVFEPFFTTKPVGEGTGLGLAVVHGIVTSHGGSIECRNRPGGGTVFDVFLPLFETAVAEPIPCDFI</sequence>
<dbReference type="Pfam" id="PF00512">
    <property type="entry name" value="HisKA"/>
    <property type="match status" value="1"/>
</dbReference>
<proteinExistence type="predicted"/>
<evidence type="ECO:0000256" key="6">
    <source>
        <dbReference type="ARBA" id="ARBA00022692"/>
    </source>
</evidence>
<dbReference type="InterPro" id="IPR000014">
    <property type="entry name" value="PAS"/>
</dbReference>
<dbReference type="InterPro" id="IPR036890">
    <property type="entry name" value="HATPase_C_sf"/>
</dbReference>
<dbReference type="EMBL" id="AVFL01000001">
    <property type="protein sequence ID" value="EWY42866.1"/>
    <property type="molecule type" value="Genomic_DNA"/>
</dbReference>
<dbReference type="CDD" id="cd00082">
    <property type="entry name" value="HisKA"/>
    <property type="match status" value="1"/>
</dbReference>
<dbReference type="STRING" id="1385369.N825_02160"/>
<dbReference type="InterPro" id="IPR000700">
    <property type="entry name" value="PAS-assoc_C"/>
</dbReference>
<protein>
    <recommendedName>
        <fullName evidence="3">histidine kinase</fullName>
        <ecNumber evidence="3">2.7.13.3</ecNumber>
    </recommendedName>
</protein>
<dbReference type="PANTHER" id="PTHR43065:SF42">
    <property type="entry name" value="TWO-COMPONENT SENSOR PPRA"/>
    <property type="match status" value="1"/>
</dbReference>
<dbReference type="Proteomes" id="UP000019486">
    <property type="component" value="Unassembled WGS sequence"/>
</dbReference>